<sequence>MTHIPNHPLGDAEVGIRSVGGRELRVARWLAKDPSSGHPPLLFFNGIGANIELVAPFARQMGERDFIIFDMPGVGESPDPVVPYNAVTMSRTASLLMDEFGYDRFDVMGVSWGGAMAQHFAMQYPDRVERLILAATSAGWMMMPGKFSALSKMANPRRYVDPDYMAKNFETLYGGKPEGSDGHVARLKPPSGIGYAYQLLALLGWTSAPFLPFMLKAETLIMMGDEDNIVPLENGKFLKALIPGAELHVVEGGGHLFLVGQAEESMKVINTFLDRPRDKRAAA</sequence>
<reference evidence="2 3" key="1">
    <citation type="submission" date="2020-01" db="EMBL/GenBank/DDBJ databases">
        <title>Sphingomonas sp. strain CSW-10.</title>
        <authorList>
            <person name="Chen W.-M."/>
        </authorList>
    </citation>
    <scope>NUCLEOTIDE SEQUENCE [LARGE SCALE GENOMIC DNA]</scope>
    <source>
        <strain evidence="2 3">CSW-10</strain>
    </source>
</reference>
<dbReference type="Gene3D" id="3.40.50.1820">
    <property type="entry name" value="alpha/beta hydrolase"/>
    <property type="match status" value="1"/>
</dbReference>
<dbReference type="GO" id="GO:0046503">
    <property type="term" value="P:glycerolipid catabolic process"/>
    <property type="evidence" value="ECO:0007669"/>
    <property type="project" value="TreeGrafter"/>
</dbReference>
<dbReference type="Proteomes" id="UP000503018">
    <property type="component" value="Chromosome"/>
</dbReference>
<accession>A0A6M4AU82</accession>
<dbReference type="InterPro" id="IPR029058">
    <property type="entry name" value="AB_hydrolase_fold"/>
</dbReference>
<proteinExistence type="predicted"/>
<dbReference type="PANTHER" id="PTHR43433">
    <property type="entry name" value="HYDROLASE, ALPHA/BETA FOLD FAMILY PROTEIN"/>
    <property type="match status" value="1"/>
</dbReference>
<dbReference type="PRINTS" id="PR00111">
    <property type="entry name" value="ABHYDROLASE"/>
</dbReference>
<dbReference type="EMBL" id="CP053015">
    <property type="protein sequence ID" value="QJQ32688.1"/>
    <property type="molecule type" value="Genomic_DNA"/>
</dbReference>
<keyword evidence="2" id="KW-0378">Hydrolase</keyword>
<dbReference type="InterPro" id="IPR050471">
    <property type="entry name" value="AB_hydrolase"/>
</dbReference>
<dbReference type="AlphaFoldDB" id="A0A6M4AU82"/>
<dbReference type="SUPFAM" id="SSF53474">
    <property type="entry name" value="alpha/beta-Hydrolases"/>
    <property type="match status" value="1"/>
</dbReference>
<dbReference type="Pfam" id="PF00561">
    <property type="entry name" value="Abhydrolase_1"/>
    <property type="match status" value="1"/>
</dbReference>
<keyword evidence="3" id="KW-1185">Reference proteome</keyword>
<dbReference type="GO" id="GO:0004806">
    <property type="term" value="F:triacylglycerol lipase activity"/>
    <property type="evidence" value="ECO:0007669"/>
    <property type="project" value="TreeGrafter"/>
</dbReference>
<evidence type="ECO:0000313" key="2">
    <source>
        <dbReference type="EMBL" id="QJQ32688.1"/>
    </source>
</evidence>
<dbReference type="InterPro" id="IPR000073">
    <property type="entry name" value="AB_hydrolase_1"/>
</dbReference>
<organism evidence="2 3">
    <name type="scientific">Sphingomonas lacunae</name>
    <dbReference type="NCBI Taxonomy" id="2698828"/>
    <lineage>
        <taxon>Bacteria</taxon>
        <taxon>Pseudomonadati</taxon>
        <taxon>Pseudomonadota</taxon>
        <taxon>Alphaproteobacteria</taxon>
        <taxon>Sphingomonadales</taxon>
        <taxon>Sphingomonadaceae</taxon>
        <taxon>Sphingomonas</taxon>
    </lineage>
</organism>
<dbReference type="PANTHER" id="PTHR43433:SF5">
    <property type="entry name" value="AB HYDROLASE-1 DOMAIN-CONTAINING PROTEIN"/>
    <property type="match status" value="1"/>
</dbReference>
<dbReference type="RefSeq" id="WP_169946191.1">
    <property type="nucleotide sequence ID" value="NZ_CP053015.1"/>
</dbReference>
<evidence type="ECO:0000313" key="3">
    <source>
        <dbReference type="Proteomes" id="UP000503018"/>
    </source>
</evidence>
<protein>
    <submittedName>
        <fullName evidence="2">Alpha/beta fold hydrolase</fullName>
    </submittedName>
</protein>
<dbReference type="KEGG" id="slan:GV829_09720"/>
<name>A0A6M4AU82_9SPHN</name>
<feature type="domain" description="AB hydrolase-1" evidence="1">
    <location>
        <begin position="39"/>
        <end position="169"/>
    </location>
</feature>
<gene>
    <name evidence="2" type="ORF">GV829_09720</name>
</gene>
<evidence type="ECO:0000259" key="1">
    <source>
        <dbReference type="Pfam" id="PF00561"/>
    </source>
</evidence>